<feature type="compositionally biased region" description="Low complexity" evidence="1">
    <location>
        <begin position="15"/>
        <end position="27"/>
    </location>
</feature>
<dbReference type="SUPFAM" id="SSF109604">
    <property type="entry name" value="HD-domain/PDEase-like"/>
    <property type="match status" value="1"/>
</dbReference>
<dbReference type="AlphaFoldDB" id="A0A1H1BLZ8"/>
<feature type="region of interest" description="Disordered" evidence="1">
    <location>
        <begin position="1"/>
        <end position="34"/>
    </location>
</feature>
<protein>
    <submittedName>
        <fullName evidence="3">HD domain-containing protein</fullName>
    </submittedName>
</protein>
<reference evidence="3 4" key="1">
    <citation type="submission" date="2016-10" db="EMBL/GenBank/DDBJ databases">
        <authorList>
            <person name="de Groot N.N."/>
        </authorList>
    </citation>
    <scope>NUCLEOTIDE SEQUENCE [LARGE SCALE GENOMIC DNA]</scope>
    <source>
        <strain evidence="3 4">DSM 20117</strain>
    </source>
</reference>
<evidence type="ECO:0000259" key="2">
    <source>
        <dbReference type="Pfam" id="PF01966"/>
    </source>
</evidence>
<dbReference type="EMBL" id="FNKH01000002">
    <property type="protein sequence ID" value="SDQ52978.1"/>
    <property type="molecule type" value="Genomic_DNA"/>
</dbReference>
<sequence length="258" mass="27982">MRTPDTQSPQTNPDAAAGTAWSAADPAAHAEDPRATAFAAAYPVRPVPATGTLDTSPIAGTPAAEDLDRLWKAVVEETRSRGNDIHLPISLAYAERLCRAYPEADAEVVRVAIVLHDTGWAHVDESRILSEGFTGDWRKAAIRFEHETEGCKVARRVLPGLGYPDGFIARVCEIIDGHDTRHVAFSLEDALVRDADRLWRFDHAGIALASSWFAMTPAVYTDRLAAEIIPELITEAAYAMGTADLARSNALLKTGVIR</sequence>
<accession>A0A1H1BLZ8</accession>
<name>A0A1H1BLZ8_9MICC</name>
<proteinExistence type="predicted"/>
<feature type="domain" description="HD" evidence="2">
    <location>
        <begin position="91"/>
        <end position="198"/>
    </location>
</feature>
<evidence type="ECO:0000256" key="1">
    <source>
        <dbReference type="SAM" id="MobiDB-lite"/>
    </source>
</evidence>
<evidence type="ECO:0000313" key="3">
    <source>
        <dbReference type="EMBL" id="SDQ52978.1"/>
    </source>
</evidence>
<dbReference type="InterPro" id="IPR006674">
    <property type="entry name" value="HD_domain"/>
</dbReference>
<dbReference type="Gene3D" id="1.10.3210.10">
    <property type="entry name" value="Hypothetical protein af1432"/>
    <property type="match status" value="1"/>
</dbReference>
<evidence type="ECO:0000313" key="4">
    <source>
        <dbReference type="Proteomes" id="UP000181917"/>
    </source>
</evidence>
<dbReference type="KEGG" id="acry:AC20117_09980"/>
<feature type="compositionally biased region" description="Polar residues" evidence="1">
    <location>
        <begin position="1"/>
        <end position="13"/>
    </location>
</feature>
<dbReference type="Proteomes" id="UP000181917">
    <property type="component" value="Unassembled WGS sequence"/>
</dbReference>
<dbReference type="RefSeq" id="WP_074699859.1">
    <property type="nucleotide sequence ID" value="NZ_CP018863.1"/>
</dbReference>
<dbReference type="OrthoDB" id="942406at2"/>
<keyword evidence="4" id="KW-1185">Reference proteome</keyword>
<dbReference type="InterPro" id="IPR003607">
    <property type="entry name" value="HD/PDEase_dom"/>
</dbReference>
<dbReference type="CDD" id="cd00077">
    <property type="entry name" value="HDc"/>
    <property type="match status" value="1"/>
</dbReference>
<organism evidence="3 4">
    <name type="scientific">Crystallibacter crystallopoietes</name>
    <dbReference type="NCBI Taxonomy" id="37928"/>
    <lineage>
        <taxon>Bacteria</taxon>
        <taxon>Bacillati</taxon>
        <taxon>Actinomycetota</taxon>
        <taxon>Actinomycetes</taxon>
        <taxon>Micrococcales</taxon>
        <taxon>Micrococcaceae</taxon>
        <taxon>Crystallibacter</taxon>
    </lineage>
</organism>
<gene>
    <name evidence="3" type="ORF">SAMN04489742_1476</name>
</gene>
<dbReference type="Pfam" id="PF01966">
    <property type="entry name" value="HD"/>
    <property type="match status" value="1"/>
</dbReference>
<dbReference type="STRING" id="37928.SAMN04489742_1476"/>